<keyword evidence="1" id="KW-0812">Transmembrane</keyword>
<keyword evidence="3" id="KW-1185">Reference proteome</keyword>
<gene>
    <name evidence="2" type="ORF">SGRAN_1978</name>
</gene>
<proteinExistence type="predicted"/>
<reference evidence="2 3" key="1">
    <citation type="journal article" date="2016" name="BMC Genomics">
        <title>Genomic analysis of the nitrate-respiring Sphingopyxis granuli (formerly Sphingomonas macrogoltabida) strain TFA.</title>
        <authorList>
            <person name="Garcia-Romero I."/>
            <person name="Perez-Pulido A.J."/>
            <person name="Gonzalez-Flores Y.E."/>
            <person name="Reyes-Ramirez F."/>
            <person name="Santero E."/>
            <person name="Floriano B."/>
        </authorList>
    </citation>
    <scope>NUCLEOTIDE SEQUENCE [LARGE SCALE GENOMIC DNA]</scope>
    <source>
        <strain evidence="2 3">TFA</strain>
    </source>
</reference>
<dbReference type="KEGG" id="sgi:SGRAN_1978"/>
<evidence type="ECO:0000313" key="2">
    <source>
        <dbReference type="EMBL" id="AMG74355.1"/>
    </source>
</evidence>
<dbReference type="AlphaFoldDB" id="A0AA86GK06"/>
<sequence>MTVVMPRYAECPVFPDIADFALTFLFELPVRIGESGHPAAFRLESIHRAIEPEDESDSRFPAYDALVEPVRSYLDDVTNGGPGRGGRPLIFLAQPEKIEDDRRRLTLHCPAQWRYRSEGRTMEMVSACGGAKTIALRYRDAFCLFESGRLFYCFSMFPEADGSGKGVDEYTLIAMQRLAAAKPDQQVIKGWRFALDGESPVSLTDMATARLAMLAADDSATHNGLRRYLQRTLGLKPPFEVGPRAVRNLLISIEDERLLGIASFSDALQEDFALTDEAREAAAELAARRAACLAGAQPHYPAENPDELLPFLALSGVLQSVVDFPFQDPAELYDSTRPAIRGESFFNYAHPRYHIEISEDSRSMHDARLALGNCPYLTLMWLVAVHDELMVTEIEEAIDVLIYGNDEAELIAEPLRPLAQAVRAITLPWRSPIRELRRNLEARFDLFRRYSINQSSHLFRYEKEREALAAVEAGMGNRDRYERAHRMIDRIEGLVEDMHAVNGAYNSARTGRMVMFITLLGLINFYDQLTSGLVSIFRMELLGQAAFVLLLLVLLLLSFPSEVTAFPRRVWQGATRLLRPRDRAG</sequence>
<dbReference type="EMBL" id="CP012199">
    <property type="protein sequence ID" value="AMG74355.1"/>
    <property type="molecule type" value="Genomic_DNA"/>
</dbReference>
<dbReference type="Proteomes" id="UP000058599">
    <property type="component" value="Chromosome"/>
</dbReference>
<evidence type="ECO:0000313" key="3">
    <source>
        <dbReference type="Proteomes" id="UP000058599"/>
    </source>
</evidence>
<organism evidence="2 3">
    <name type="scientific">Sphingopyxis granuli</name>
    <dbReference type="NCBI Taxonomy" id="267128"/>
    <lineage>
        <taxon>Bacteria</taxon>
        <taxon>Pseudomonadati</taxon>
        <taxon>Pseudomonadota</taxon>
        <taxon>Alphaproteobacteria</taxon>
        <taxon>Sphingomonadales</taxon>
        <taxon>Sphingomonadaceae</taxon>
        <taxon>Sphingopyxis</taxon>
    </lineage>
</organism>
<keyword evidence="1" id="KW-1133">Transmembrane helix</keyword>
<accession>A0AA86GK06</accession>
<keyword evidence="1" id="KW-0472">Membrane</keyword>
<evidence type="ECO:0000256" key="1">
    <source>
        <dbReference type="SAM" id="Phobius"/>
    </source>
</evidence>
<feature type="transmembrane region" description="Helical" evidence="1">
    <location>
        <begin position="541"/>
        <end position="559"/>
    </location>
</feature>
<name>A0AA86GK06_9SPHN</name>
<dbReference type="RefSeq" id="WP_148650854.1">
    <property type="nucleotide sequence ID" value="NZ_CP012199.1"/>
</dbReference>
<protein>
    <submittedName>
        <fullName evidence="2">Uncharacterized protein</fullName>
    </submittedName>
</protein>